<sequence>MSLRVAVAVGCCLLVLVGAGSFAVSPDASDPGAAEFDRTVAMGLTLEEQRLLGSGRFAPRAQVAYSQYPYVVGYRGVGTTASAVDDPLVRQQFGYPRAVHVEAAPPDVSLDESGYPLGEYSGQWIDADDAYFVVDSAARTPSGPATLAFDARADAVDFAESHGGSVVTWAAHGQFETPRADGSNARDRVETQHTEANATVASTRELLDRPVSVVVGEDAPTLRAALDDAGANATVQLPPGTYEGPIEVDDPVTISGEDATIVGDGNGSVVTVTADDVALVGVSIEGVGDSLEPERTVAADRADWDRATEEAYGYADAAVTADGVDRLLVARVGIETPASGVVLRDADRAVVDGIRVNGTDRWEDGFMSVTAIRSPAVVQGSTFDGGRDGVYTHRSSGITVRNNEFIGGRFGTHFMYTSEALFAGNCATGQALSGVVVMTSPSGIAIADNVITDSRRGILTSGSDLYVGANTVVGTRQGVSTSARNSLYADNAVVGNEVGFRASSVFPTSVVTRNDVVGNERHVRATTGPLRVWSHNGEGNYWAGAEGLDRRYSPTDPVDGRLHRTGAARTLADAPIVRGLRALRGSTPGMRGESVVDASPRSTPSNPTRLENARRLADGRTTVSEVCGA</sequence>
<protein>
    <submittedName>
        <fullName evidence="4">ABC-type transport system periplasmic substrate-binding protein (Probable substrate copper)</fullName>
    </submittedName>
</protein>
<dbReference type="KEGG" id="nmo:Nmlp_2320"/>
<dbReference type="EMBL" id="HF582854">
    <property type="protein sequence ID" value="CCQ36488.1"/>
    <property type="molecule type" value="Genomic_DNA"/>
</dbReference>
<dbReference type="PANTHER" id="PTHR22990">
    <property type="entry name" value="F-BOX ONLY PROTEIN"/>
    <property type="match status" value="1"/>
</dbReference>
<dbReference type="InterPro" id="IPR007742">
    <property type="entry name" value="NosD_dom"/>
</dbReference>
<dbReference type="InterPro" id="IPR008719">
    <property type="entry name" value="N2O_reductase_NosL"/>
</dbReference>
<dbReference type="AlphaFoldDB" id="M1Y1Z0"/>
<keyword evidence="5" id="KW-1185">Reference proteome</keyword>
<dbReference type="SUPFAM" id="SSF51126">
    <property type="entry name" value="Pectin lyase-like"/>
    <property type="match status" value="1"/>
</dbReference>
<organism evidence="4 5">
    <name type="scientific">Natronomonas moolapensis (strain DSM 18674 / CECT 7526 / JCM 14361 / 8.8.11)</name>
    <dbReference type="NCBI Taxonomy" id="268739"/>
    <lineage>
        <taxon>Archaea</taxon>
        <taxon>Methanobacteriati</taxon>
        <taxon>Methanobacteriota</taxon>
        <taxon>Stenosarchaea group</taxon>
        <taxon>Halobacteria</taxon>
        <taxon>Halobacteriales</taxon>
        <taxon>Natronomonadaceae</taxon>
        <taxon>Natronomonas</taxon>
    </lineage>
</organism>
<dbReference type="InterPro" id="IPR006626">
    <property type="entry name" value="PbH1"/>
</dbReference>
<dbReference type="InterPro" id="IPR051550">
    <property type="entry name" value="SCF-Subunits/Alg-Epimerases"/>
</dbReference>
<evidence type="ECO:0000256" key="1">
    <source>
        <dbReference type="ARBA" id="ARBA00022737"/>
    </source>
</evidence>
<feature type="domain" description="Periplasmic copper-binding protein NosD beta helix" evidence="3">
    <location>
        <begin position="359"/>
        <end position="547"/>
    </location>
</feature>
<dbReference type="SMART" id="SM00710">
    <property type="entry name" value="PbH1"/>
    <property type="match status" value="5"/>
</dbReference>
<dbReference type="RefSeq" id="WP_015409287.1">
    <property type="nucleotide sequence ID" value="NC_020388.1"/>
</dbReference>
<dbReference type="Pfam" id="PF05573">
    <property type="entry name" value="NosL"/>
    <property type="match status" value="1"/>
</dbReference>
<keyword evidence="1" id="KW-0677">Repeat</keyword>
<evidence type="ECO:0000313" key="4">
    <source>
        <dbReference type="EMBL" id="CCQ36488.1"/>
    </source>
</evidence>
<dbReference type="GeneID" id="14652836"/>
<dbReference type="Gene3D" id="2.160.20.10">
    <property type="entry name" value="Single-stranded right-handed beta-helix, Pectin lyase-like"/>
    <property type="match status" value="1"/>
</dbReference>
<dbReference type="HOGENOM" id="CLU_426783_0_0_2"/>
<dbReference type="SUPFAM" id="SSF160387">
    <property type="entry name" value="NosL/MerB-like"/>
    <property type="match status" value="1"/>
</dbReference>
<evidence type="ECO:0000259" key="3">
    <source>
        <dbReference type="Pfam" id="PF05048"/>
    </source>
</evidence>
<dbReference type="OrthoDB" id="29186at2157"/>
<feature type="compositionally biased region" description="Polar residues" evidence="2">
    <location>
        <begin position="600"/>
        <end position="609"/>
    </location>
</feature>
<name>M1Y1Z0_NATM8</name>
<dbReference type="Gene3D" id="3.30.70.2050">
    <property type="match status" value="1"/>
</dbReference>
<dbReference type="PANTHER" id="PTHR22990:SF15">
    <property type="entry name" value="F-BOX ONLY PROTEIN 10"/>
    <property type="match status" value="1"/>
</dbReference>
<dbReference type="InterPro" id="IPR012334">
    <property type="entry name" value="Pectin_lyas_fold"/>
</dbReference>
<dbReference type="Proteomes" id="UP000011867">
    <property type="component" value="Chromosome"/>
</dbReference>
<dbReference type="InterPro" id="IPR011050">
    <property type="entry name" value="Pectin_lyase_fold/virulence"/>
</dbReference>
<reference evidence="4 5" key="1">
    <citation type="journal article" date="2013" name="Genome Announc.">
        <title>Genome of the haloarchaeon Natronomonas moolapensis, a neutrophilic member of a previously haloalkaliphilic genus.</title>
        <authorList>
            <person name="Dyall-Smith M.L."/>
            <person name="Pfeiffer F."/>
            <person name="Oberwinkler T."/>
            <person name="Klee K."/>
            <person name="Rampp M."/>
            <person name="Palm P."/>
            <person name="Gross K."/>
            <person name="Schuster S.C."/>
            <person name="Oesterhelt D."/>
        </authorList>
    </citation>
    <scope>NUCLEOTIDE SEQUENCE [LARGE SCALE GENOMIC DNA]</scope>
    <source>
        <strain evidence="5">DSM 18674 / JCM 14361 / 8.8.11</strain>
    </source>
</reference>
<dbReference type="eggNOG" id="arCOG02519">
    <property type="taxonomic scope" value="Archaea"/>
</dbReference>
<dbReference type="STRING" id="268739.Nmlp_2320"/>
<dbReference type="Pfam" id="PF05048">
    <property type="entry name" value="NosD"/>
    <property type="match status" value="1"/>
</dbReference>
<proteinExistence type="predicted"/>
<accession>M1Y1Z0</accession>
<feature type="region of interest" description="Disordered" evidence="2">
    <location>
        <begin position="584"/>
        <end position="609"/>
    </location>
</feature>
<evidence type="ECO:0000313" key="5">
    <source>
        <dbReference type="Proteomes" id="UP000011867"/>
    </source>
</evidence>
<gene>
    <name evidence="4" type="primary">nosD1</name>
    <name evidence="4" type="ordered locus">Nmlp_2320</name>
</gene>
<evidence type="ECO:0000256" key="2">
    <source>
        <dbReference type="SAM" id="MobiDB-lite"/>
    </source>
</evidence>